<dbReference type="Proteomes" id="UP000037566">
    <property type="component" value="Unassembled WGS sequence"/>
</dbReference>
<comment type="caution">
    <text evidence="1">The sequence shown here is derived from an EMBL/GenBank/DDBJ whole genome shotgun (WGS) entry which is preliminary data.</text>
</comment>
<proteinExistence type="predicted"/>
<dbReference type="EMBL" id="LHUQ01000082">
    <property type="protein sequence ID" value="KON62672.1"/>
    <property type="molecule type" value="Genomic_DNA"/>
</dbReference>
<evidence type="ECO:0000313" key="1">
    <source>
        <dbReference type="EMBL" id="KON62672.1"/>
    </source>
</evidence>
<name>A0A0M0EBL5_KOMEU</name>
<dbReference type="STRING" id="33995.KOEU_38400"/>
<keyword evidence="2" id="KW-1185">Reference proteome</keyword>
<evidence type="ECO:0000313" key="2">
    <source>
        <dbReference type="Proteomes" id="UP000037566"/>
    </source>
</evidence>
<protein>
    <submittedName>
        <fullName evidence="1">Uncharacterized protein</fullName>
    </submittedName>
</protein>
<gene>
    <name evidence="1" type="ORF">KOEU_38400</name>
</gene>
<sequence length="91" mass="10539">MTSGDTTAFLNVDLAVGFDIKRSSFTTQTFWNQLHLQLVITDLEYDFRKEQVKDLFSGVVQCTQNDGRRQFTATVNTYKQVVFRVKLEIQP</sequence>
<dbReference type="AlphaFoldDB" id="A0A0M0EBL5"/>
<reference evidence="1" key="1">
    <citation type="submission" date="2015-08" db="EMBL/GenBank/DDBJ databases">
        <title>Draft genome sequence of Komagataeibacter europaeus CECT 8546 a cellulose producer strain from vinegar produced by the traditional method.</title>
        <authorList>
            <person name="Poehlein A."/>
            <person name="Valera M.J."/>
            <person name="Haack F.S."/>
            <person name="Mas A."/>
            <person name="Daniel R."/>
            <person name="Streit W.R."/>
            <person name="Mateo E."/>
        </authorList>
    </citation>
    <scope>NUCLEOTIDE SEQUENCE [LARGE SCALE GENOMIC DNA]</scope>
    <source>
        <strain evidence="1">CECT 8546</strain>
    </source>
</reference>
<accession>A0A0M0EBL5</accession>
<organism evidence="1 2">
    <name type="scientific">Komagataeibacter europaeus</name>
    <name type="common">Gluconacetobacter europaeus</name>
    <dbReference type="NCBI Taxonomy" id="33995"/>
    <lineage>
        <taxon>Bacteria</taxon>
        <taxon>Pseudomonadati</taxon>
        <taxon>Pseudomonadota</taxon>
        <taxon>Alphaproteobacteria</taxon>
        <taxon>Acetobacterales</taxon>
        <taxon>Acetobacteraceae</taxon>
        <taxon>Komagataeibacter</taxon>
    </lineage>
</organism>